<reference evidence="9 10" key="1">
    <citation type="journal article" date="2015" name="Genome Announc.">
        <title>Draft Genome Sequences of Marine Isolates of Thalassomonas viridans and Thalassomonas actiniarum.</title>
        <authorList>
            <person name="Olonade I."/>
            <person name="van Zyl L.J."/>
            <person name="Trindade M."/>
        </authorList>
    </citation>
    <scope>NUCLEOTIDE SEQUENCE [LARGE SCALE GENOMIC DNA]</scope>
    <source>
        <strain evidence="9 10">A5K-106</strain>
    </source>
</reference>
<dbReference type="GO" id="GO:0005886">
    <property type="term" value="C:plasma membrane"/>
    <property type="evidence" value="ECO:0007669"/>
    <property type="project" value="UniProtKB-SubCell"/>
</dbReference>
<sequence>MRRRKKRAQQEEEAKVDVTSLLDIIFIMLIFFIVTTSFVKESGFLVKKSTTDKASNKKATTIMVHIDQHGIVYFNNKAVDITRLPARIEYFIANNPTEHILLRPHKDTSYKQVVAVLDQIKPFTRLKISIGLYQP</sequence>
<comment type="similarity">
    <text evidence="2 7">Belongs to the ExbD/TolR family.</text>
</comment>
<dbReference type="PANTHER" id="PTHR30558">
    <property type="entry name" value="EXBD MEMBRANE COMPONENT OF PMF-DRIVEN MACROMOLECULE IMPORT SYSTEM"/>
    <property type="match status" value="1"/>
</dbReference>
<feature type="transmembrane region" description="Helical" evidence="8">
    <location>
        <begin position="21"/>
        <end position="39"/>
    </location>
</feature>
<keyword evidence="3" id="KW-1003">Cell membrane</keyword>
<evidence type="ECO:0000256" key="8">
    <source>
        <dbReference type="SAM" id="Phobius"/>
    </source>
</evidence>
<dbReference type="Pfam" id="PF02472">
    <property type="entry name" value="ExbD"/>
    <property type="match status" value="1"/>
</dbReference>
<evidence type="ECO:0000256" key="5">
    <source>
        <dbReference type="ARBA" id="ARBA00022989"/>
    </source>
</evidence>
<keyword evidence="7" id="KW-0813">Transport</keyword>
<keyword evidence="4 7" id="KW-0812">Transmembrane</keyword>
<proteinExistence type="inferred from homology"/>
<organism evidence="9 10">
    <name type="scientific">Thalassomonas actiniarum</name>
    <dbReference type="NCBI Taxonomy" id="485447"/>
    <lineage>
        <taxon>Bacteria</taxon>
        <taxon>Pseudomonadati</taxon>
        <taxon>Pseudomonadota</taxon>
        <taxon>Gammaproteobacteria</taxon>
        <taxon>Alteromonadales</taxon>
        <taxon>Colwelliaceae</taxon>
        <taxon>Thalassomonas</taxon>
    </lineage>
</organism>
<evidence type="ECO:0000256" key="6">
    <source>
        <dbReference type="ARBA" id="ARBA00023136"/>
    </source>
</evidence>
<keyword evidence="10" id="KW-1185">Reference proteome</keyword>
<dbReference type="InterPro" id="IPR003400">
    <property type="entry name" value="ExbD"/>
</dbReference>
<evidence type="ECO:0000256" key="1">
    <source>
        <dbReference type="ARBA" id="ARBA00004162"/>
    </source>
</evidence>
<keyword evidence="5 8" id="KW-1133">Transmembrane helix</keyword>
<dbReference type="KEGG" id="tact:SG35_006685"/>
<keyword evidence="7" id="KW-0653">Protein transport</keyword>
<keyword evidence="6 8" id="KW-0472">Membrane</keyword>
<dbReference type="AlphaFoldDB" id="A0AAE9YT72"/>
<dbReference type="GO" id="GO:0022857">
    <property type="term" value="F:transmembrane transporter activity"/>
    <property type="evidence" value="ECO:0007669"/>
    <property type="project" value="InterPro"/>
</dbReference>
<dbReference type="EMBL" id="CP059735">
    <property type="protein sequence ID" value="WDE00322.1"/>
    <property type="molecule type" value="Genomic_DNA"/>
</dbReference>
<comment type="subcellular location">
    <subcellularLocation>
        <location evidence="1">Cell membrane</location>
        <topology evidence="1">Single-pass membrane protein</topology>
    </subcellularLocation>
    <subcellularLocation>
        <location evidence="7">Cell membrane</location>
        <topology evidence="7">Single-pass type II membrane protein</topology>
    </subcellularLocation>
</comment>
<evidence type="ECO:0000256" key="7">
    <source>
        <dbReference type="RuleBase" id="RU003879"/>
    </source>
</evidence>
<evidence type="ECO:0000256" key="4">
    <source>
        <dbReference type="ARBA" id="ARBA00022692"/>
    </source>
</evidence>
<protein>
    <submittedName>
        <fullName evidence="9">Biopolymer transporter ExbD</fullName>
    </submittedName>
</protein>
<evidence type="ECO:0000256" key="2">
    <source>
        <dbReference type="ARBA" id="ARBA00005811"/>
    </source>
</evidence>
<dbReference type="Proteomes" id="UP000032568">
    <property type="component" value="Chromosome"/>
</dbReference>
<name>A0AAE9YT72_9GAMM</name>
<evidence type="ECO:0000313" key="10">
    <source>
        <dbReference type="Proteomes" id="UP000032568"/>
    </source>
</evidence>
<dbReference type="PANTHER" id="PTHR30558:SF13">
    <property type="entry name" value="BIOPOLYMER TRANSPORT PROTEIN EXBD2"/>
    <property type="match status" value="1"/>
</dbReference>
<evidence type="ECO:0000256" key="3">
    <source>
        <dbReference type="ARBA" id="ARBA00022475"/>
    </source>
</evidence>
<gene>
    <name evidence="9" type="ORF">SG35_006685</name>
</gene>
<evidence type="ECO:0000313" key="9">
    <source>
        <dbReference type="EMBL" id="WDE00322.1"/>
    </source>
</evidence>
<accession>A0AAE9YT72</accession>
<dbReference type="RefSeq" id="WP_044835394.1">
    <property type="nucleotide sequence ID" value="NZ_CP059735.1"/>
</dbReference>
<reference evidence="9 10" key="2">
    <citation type="journal article" date="2022" name="Mar. Drugs">
        <title>Bioassay-Guided Fractionation Leads to the Detection of Cholic Acid Generated by the Rare Thalassomonas sp.</title>
        <authorList>
            <person name="Pheiffer F."/>
            <person name="Schneider Y.K."/>
            <person name="Hansen E.H."/>
            <person name="Andersen J.H."/>
            <person name="Isaksson J."/>
            <person name="Busche T."/>
            <person name="R C."/>
            <person name="Kalinowski J."/>
            <person name="Zyl L.V."/>
            <person name="Trindade M."/>
        </authorList>
    </citation>
    <scope>NUCLEOTIDE SEQUENCE [LARGE SCALE GENOMIC DNA]</scope>
    <source>
        <strain evidence="9 10">A5K-106</strain>
    </source>
</reference>
<dbReference type="GO" id="GO:0015031">
    <property type="term" value="P:protein transport"/>
    <property type="evidence" value="ECO:0007669"/>
    <property type="project" value="UniProtKB-KW"/>
</dbReference>
<dbReference type="Gene3D" id="3.30.420.270">
    <property type="match status" value="1"/>
</dbReference>